<gene>
    <name evidence="1" type="ORF">SAMN05216225_102523</name>
</gene>
<name>A0A1M5IP65_9BACI</name>
<reference evidence="1 2" key="1">
    <citation type="submission" date="2016-11" db="EMBL/GenBank/DDBJ databases">
        <authorList>
            <person name="Jaros S."/>
            <person name="Januszkiewicz K."/>
            <person name="Wedrychowicz H."/>
        </authorList>
    </citation>
    <scope>NUCLEOTIDE SEQUENCE [LARGE SCALE GENOMIC DNA]</scope>
    <source>
        <strain evidence="1 2">IBRC-M 10683</strain>
    </source>
</reference>
<dbReference type="OrthoDB" id="10002408at2"/>
<accession>A0A1M5IP65</accession>
<dbReference type="STRING" id="930117.SAMN05216225_102523"/>
<evidence type="ECO:0000313" key="1">
    <source>
        <dbReference type="EMBL" id="SHG30102.1"/>
    </source>
</evidence>
<protein>
    <submittedName>
        <fullName evidence="1">Uncharacterized protein</fullName>
    </submittedName>
</protein>
<sequence>MKKTVISIFSCILVGLFFVVAPLQTQVLAQNSEESIQSQTKTVTQTIPYGLNDSIDASIEYDVAGWSGILYLINTQSTGDHILATYRGTVRCSGFCGIPPYQFEEDE</sequence>
<dbReference type="Proteomes" id="UP000183988">
    <property type="component" value="Unassembled WGS sequence"/>
</dbReference>
<evidence type="ECO:0000313" key="2">
    <source>
        <dbReference type="Proteomes" id="UP000183988"/>
    </source>
</evidence>
<dbReference type="AlphaFoldDB" id="A0A1M5IP65"/>
<keyword evidence="2" id="KW-1185">Reference proteome</keyword>
<proteinExistence type="predicted"/>
<organism evidence="1 2">
    <name type="scientific">Ornithinibacillus halophilus</name>
    <dbReference type="NCBI Taxonomy" id="930117"/>
    <lineage>
        <taxon>Bacteria</taxon>
        <taxon>Bacillati</taxon>
        <taxon>Bacillota</taxon>
        <taxon>Bacilli</taxon>
        <taxon>Bacillales</taxon>
        <taxon>Bacillaceae</taxon>
        <taxon>Ornithinibacillus</taxon>
    </lineage>
</organism>
<dbReference type="EMBL" id="FQVW01000025">
    <property type="protein sequence ID" value="SHG30102.1"/>
    <property type="molecule type" value="Genomic_DNA"/>
</dbReference>
<dbReference type="RefSeq" id="WP_072890816.1">
    <property type="nucleotide sequence ID" value="NZ_FQVW01000025.1"/>
</dbReference>